<feature type="compositionally biased region" description="Polar residues" evidence="3">
    <location>
        <begin position="182"/>
        <end position="211"/>
    </location>
</feature>
<dbReference type="Gene3D" id="2.30.29.30">
    <property type="entry name" value="Pleckstrin-homology domain (PH domain)/Phosphotyrosine-binding domain (PTB)"/>
    <property type="match status" value="1"/>
</dbReference>
<comment type="caution">
    <text evidence="5">The sequence shown here is derived from an EMBL/GenBank/DDBJ whole genome shotgun (WGS) entry which is preliminary data.</text>
</comment>
<feature type="compositionally biased region" description="Polar residues" evidence="3">
    <location>
        <begin position="37"/>
        <end position="49"/>
    </location>
</feature>
<feature type="coiled-coil region" evidence="2">
    <location>
        <begin position="816"/>
        <end position="875"/>
    </location>
</feature>
<dbReference type="PROSITE" id="PS50067">
    <property type="entry name" value="KINESIN_MOTOR_2"/>
    <property type="match status" value="1"/>
</dbReference>
<dbReference type="PANTHER" id="PTHR47972">
    <property type="entry name" value="KINESIN-LIKE PROTEIN KLP-3"/>
    <property type="match status" value="1"/>
</dbReference>
<accession>A0A9N8H294</accession>
<feature type="compositionally biased region" description="Basic and acidic residues" evidence="3">
    <location>
        <begin position="214"/>
        <end position="234"/>
    </location>
</feature>
<evidence type="ECO:0000256" key="3">
    <source>
        <dbReference type="SAM" id="MobiDB-lite"/>
    </source>
</evidence>
<dbReference type="InterPro" id="IPR027417">
    <property type="entry name" value="P-loop_NTPase"/>
</dbReference>
<dbReference type="GO" id="GO:0003777">
    <property type="term" value="F:microtubule motor activity"/>
    <property type="evidence" value="ECO:0007669"/>
    <property type="project" value="InterPro"/>
</dbReference>
<dbReference type="GO" id="GO:0008017">
    <property type="term" value="F:microtubule binding"/>
    <property type="evidence" value="ECO:0007669"/>
    <property type="project" value="InterPro"/>
</dbReference>
<comment type="similarity">
    <text evidence="1">Belongs to the TRAFAC class myosin-kinesin ATPase superfamily. Kinesin family.</text>
</comment>
<feature type="compositionally biased region" description="Low complexity" evidence="3">
    <location>
        <begin position="271"/>
        <end position="334"/>
    </location>
</feature>
<dbReference type="GO" id="GO:0007018">
    <property type="term" value="P:microtubule-based movement"/>
    <property type="evidence" value="ECO:0007669"/>
    <property type="project" value="InterPro"/>
</dbReference>
<feature type="region of interest" description="Disordered" evidence="3">
    <location>
        <begin position="630"/>
        <end position="678"/>
    </location>
</feature>
<feature type="region of interest" description="Disordered" evidence="3">
    <location>
        <begin position="692"/>
        <end position="729"/>
    </location>
</feature>
<dbReference type="OrthoDB" id="3176171at2759"/>
<keyword evidence="1" id="KW-0547">Nucleotide-binding</keyword>
<keyword evidence="2" id="KW-0175">Coiled coil</keyword>
<protein>
    <submittedName>
        <fullName evidence="5">Kinesin-like protein KIN</fullName>
    </submittedName>
</protein>
<feature type="compositionally biased region" description="Basic and acidic residues" evidence="3">
    <location>
        <begin position="921"/>
        <end position="937"/>
    </location>
</feature>
<evidence type="ECO:0000313" key="6">
    <source>
        <dbReference type="Proteomes" id="UP001153069"/>
    </source>
</evidence>
<dbReference type="Pfam" id="PF00225">
    <property type="entry name" value="Kinesin"/>
    <property type="match status" value="1"/>
</dbReference>
<feature type="compositionally biased region" description="Polar residues" evidence="3">
    <location>
        <begin position="103"/>
        <end position="116"/>
    </location>
</feature>
<dbReference type="InterPro" id="IPR011993">
    <property type="entry name" value="PH-like_dom_sf"/>
</dbReference>
<feature type="compositionally biased region" description="Low complexity" evidence="3">
    <location>
        <begin position="652"/>
        <end position="666"/>
    </location>
</feature>
<name>A0A9N8H294_9STRA</name>
<feature type="binding site" evidence="1">
    <location>
        <begin position="1074"/>
        <end position="1081"/>
    </location>
    <ligand>
        <name>ATP</name>
        <dbReference type="ChEBI" id="CHEBI:30616"/>
    </ligand>
</feature>
<dbReference type="EMBL" id="CAICTM010000015">
    <property type="protein sequence ID" value="CAB9497142.1"/>
    <property type="molecule type" value="Genomic_DNA"/>
</dbReference>
<feature type="domain" description="Kinesin motor" evidence="4">
    <location>
        <begin position="997"/>
        <end position="1395"/>
    </location>
</feature>
<dbReference type="Proteomes" id="UP001153069">
    <property type="component" value="Unassembled WGS sequence"/>
</dbReference>
<sequence length="1407" mass="153631">MRSVPITFSSTPPPATVTSSTSGRYASATTTTTTTSPPMMSCQSNTSSPLAHDENDFSKGNRQRVPLPSDPAASINSIGYQSMVVGEGGKSQSTRNNSKDITPHLFNSNGSNNKTPEPQGYPAVANSIINTTGSSNTSGLNGLLVGSSTTAAASPLHGKTLTASFATPTGIITATHHKQQQRDITNNNNTLMTVSSRNPTSDVEYNRTTAVTPRKRDDVLLSSGKEEPLHRYESESSSAMPPVRSNKPTSERARGATPPRPQGQSRSSRDATTTSTNSNNVTTTTMMNAVVGVGPTASTTTNTTNTSTNMPPMTDTSQQPQRRSSNRRSTSPNRIPRVPNKQGPADGTSSQNSSPRRFSNNNNGSKDHQSQASSGGGSKRSNNSHHNWQQWNNNKPDPADHEQALFEQRLCEDAYGVAVRKINQNGKPNLRYVKCVYVMESDVDTIGNDSHYPSSTLSNVSSLARSFRNSKTSSSPLAASNNENRLRVLTWGKKKEVKLPLDRFVCVRKGKTTDRARRNPSPSCRILSLITTDPNHQSLDIEAPTRLDRDKFARAFARFLEVPLVGEDQTAQSVSSPATDNKNSYKKATTAMSEPDLATTPKQAILEAKRMKQHKLLSGGAPLPVVMAANNSSSRNHLKTVKQDPPRATVRNSGTSGSLNNNTNHSAIDASSNSHTPNHLLMAQPQKVQIASLPSSLRDSERSSTQAATASRPTHPDQDVAEDASQVSSLTGAGFDQEIVEELHQALTELRTELEESRAEAARAVKVAEQAIQSAENSSSNDWNSTVTHKAAEAAALAQKRSAEAMAKQRLAEERLEGERRTAAFWRRQAEAAEEEAGTLQTRAAAAEVQRAAMVEELESERRKNAATMQAFQARYPAEALLDLERNRSHESDDLVAKSSEEVTPGGHRRKLSIRGRKKHTSDDTDASQRLEVRESASADSGNMSDLCLKQSSDAHHHVSGGMFDAQTELARLREKLALESAARRKLLHEVQDLRGVVRVYCRPRETPPAVKGMLSIPSQETLLLHPYEDEPPVSFKFDRVFTPDIGQREVYDEIEELCLSVMDGYNICLLAHGQRHTGKTYSLLGNVAYSQESGSSQQRVEITDHGIHLRTVKQLFTISEHRSERYQDTFSLEIVEVHNERLLDLLSGTELGETRGNVIMEDPKTRLKRGMSEDGSTAGPPQLSNSHSVSSKQGSTMTRLEIRTNHNGDTVVQGLRSVEVKSYDEVYQLWQQCLSQRASRLAEQGADLTEYEASSHVIATLTVTSINAATSMGSVGKLKFVDLAGADLVQRRGNHADPKLCLTPESNAEKGGGSSSNNDWKYSNRSLATLNDVVNCRSQFMRSVPYRNSTLTHLLRDNLEADTKVLLLLCVSPHPKDLQETACALRFASGMRRVTIGKATKHSLSR</sequence>
<dbReference type="InterPro" id="IPR027640">
    <property type="entry name" value="Kinesin-like_fam"/>
</dbReference>
<dbReference type="Gene3D" id="3.40.850.10">
    <property type="entry name" value="Kinesin motor domain"/>
    <property type="match status" value="1"/>
</dbReference>
<evidence type="ECO:0000259" key="4">
    <source>
        <dbReference type="PROSITE" id="PS50067"/>
    </source>
</evidence>
<feature type="region of interest" description="Disordered" evidence="3">
    <location>
        <begin position="888"/>
        <end position="947"/>
    </location>
</feature>
<dbReference type="SMART" id="SM00129">
    <property type="entry name" value="KISc"/>
    <property type="match status" value="1"/>
</dbReference>
<feature type="compositionally biased region" description="Polar residues" evidence="3">
    <location>
        <begin position="570"/>
        <end position="592"/>
    </location>
</feature>
<keyword evidence="1" id="KW-0505">Motor protein</keyword>
<feature type="compositionally biased region" description="Polar residues" evidence="3">
    <location>
        <begin position="692"/>
        <end position="712"/>
    </location>
</feature>
<feature type="region of interest" description="Disordered" evidence="3">
    <location>
        <begin position="1298"/>
        <end position="1320"/>
    </location>
</feature>
<proteinExistence type="inferred from homology"/>
<evidence type="ECO:0000256" key="1">
    <source>
        <dbReference type="PROSITE-ProRule" id="PRU00283"/>
    </source>
</evidence>
<organism evidence="5 6">
    <name type="scientific">Seminavis robusta</name>
    <dbReference type="NCBI Taxonomy" id="568900"/>
    <lineage>
        <taxon>Eukaryota</taxon>
        <taxon>Sar</taxon>
        <taxon>Stramenopiles</taxon>
        <taxon>Ochrophyta</taxon>
        <taxon>Bacillariophyta</taxon>
        <taxon>Bacillariophyceae</taxon>
        <taxon>Bacillariophycidae</taxon>
        <taxon>Naviculales</taxon>
        <taxon>Naviculaceae</taxon>
        <taxon>Seminavis</taxon>
    </lineage>
</organism>
<evidence type="ECO:0000256" key="2">
    <source>
        <dbReference type="SAM" id="Coils"/>
    </source>
</evidence>
<dbReference type="SUPFAM" id="SSF52540">
    <property type="entry name" value="P-loop containing nucleoside triphosphate hydrolases"/>
    <property type="match status" value="1"/>
</dbReference>
<gene>
    <name evidence="5" type="ORF">SEMRO_15_G010960.1</name>
</gene>
<evidence type="ECO:0000313" key="5">
    <source>
        <dbReference type="EMBL" id="CAB9497142.1"/>
    </source>
</evidence>
<dbReference type="GO" id="GO:0015630">
    <property type="term" value="C:microtubule cytoskeleton"/>
    <property type="evidence" value="ECO:0007669"/>
    <property type="project" value="TreeGrafter"/>
</dbReference>
<reference evidence="5" key="1">
    <citation type="submission" date="2020-06" db="EMBL/GenBank/DDBJ databases">
        <authorList>
            <consortium name="Plant Systems Biology data submission"/>
        </authorList>
    </citation>
    <scope>NUCLEOTIDE SEQUENCE</scope>
    <source>
        <strain evidence="5">D6</strain>
    </source>
</reference>
<feature type="compositionally biased region" description="Low complexity" evidence="3">
    <location>
        <begin position="379"/>
        <end position="394"/>
    </location>
</feature>
<dbReference type="InterPro" id="IPR036961">
    <property type="entry name" value="Kinesin_motor_dom_sf"/>
</dbReference>
<dbReference type="InterPro" id="IPR001752">
    <property type="entry name" value="Kinesin_motor_dom"/>
</dbReference>
<feature type="compositionally biased region" description="Basic residues" evidence="3">
    <location>
        <begin position="907"/>
        <end position="920"/>
    </location>
</feature>
<feature type="coiled-coil region" evidence="2">
    <location>
        <begin position="740"/>
        <end position="778"/>
    </location>
</feature>
<feature type="region of interest" description="Disordered" evidence="3">
    <location>
        <begin position="570"/>
        <end position="598"/>
    </location>
</feature>
<dbReference type="PRINTS" id="PR00380">
    <property type="entry name" value="KINESINHEAVY"/>
</dbReference>
<keyword evidence="6" id="KW-1185">Reference proteome</keyword>
<keyword evidence="1" id="KW-0067">ATP-binding</keyword>
<feature type="compositionally biased region" description="Low complexity" evidence="3">
    <location>
        <begin position="16"/>
        <end position="36"/>
    </location>
</feature>
<feature type="region of interest" description="Disordered" evidence="3">
    <location>
        <begin position="1"/>
        <end position="119"/>
    </location>
</feature>
<feature type="compositionally biased region" description="Basic and acidic residues" evidence="3">
    <location>
        <begin position="888"/>
        <end position="901"/>
    </location>
</feature>
<feature type="region of interest" description="Disordered" evidence="3">
    <location>
        <begin position="176"/>
        <end position="399"/>
    </location>
</feature>
<feature type="region of interest" description="Disordered" evidence="3">
    <location>
        <begin position="1160"/>
        <end position="1205"/>
    </location>
</feature>
<feature type="compositionally biased region" description="Low complexity" evidence="3">
    <location>
        <begin position="349"/>
        <end position="364"/>
    </location>
</feature>
<dbReference type="PANTHER" id="PTHR47972:SF28">
    <property type="entry name" value="KINESIN-LIKE PROTEIN KLP-3"/>
    <property type="match status" value="1"/>
</dbReference>
<dbReference type="GO" id="GO:0005524">
    <property type="term" value="F:ATP binding"/>
    <property type="evidence" value="ECO:0007669"/>
    <property type="project" value="UniProtKB-UniRule"/>
</dbReference>
<feature type="compositionally biased region" description="Polar residues" evidence="3">
    <location>
        <begin position="1183"/>
        <end position="1199"/>
    </location>
</feature>